<dbReference type="Proteomes" id="UP000290407">
    <property type="component" value="Unassembled WGS sequence"/>
</dbReference>
<comment type="caution">
    <text evidence="1">The sequence shown here is derived from an EMBL/GenBank/DDBJ whole genome shotgun (WGS) entry which is preliminary data.</text>
</comment>
<dbReference type="RefSeq" id="WP_129598941.1">
    <property type="nucleotide sequence ID" value="NZ_SBLB01000001.1"/>
</dbReference>
<sequence length="71" mass="7885">MKTHRITIELEENSTDYIEYTTCGHSTAVVIEYSVEQASDDNTDVTEFVKNAVLLDGFETVLIADGANIWG</sequence>
<reference evidence="1 2" key="1">
    <citation type="submission" date="2019-01" db="EMBL/GenBank/DDBJ databases">
        <title>Spirosoma flava sp. nov., a propanil-degrading bacterium isolated from herbicide-contaminated soil.</title>
        <authorList>
            <person name="Zhang L."/>
            <person name="Jiang J.-D."/>
        </authorList>
    </citation>
    <scope>NUCLEOTIDE SEQUENCE [LARGE SCALE GENOMIC DNA]</scope>
    <source>
        <strain evidence="1 2">TY50</strain>
    </source>
</reference>
<keyword evidence="2" id="KW-1185">Reference proteome</keyword>
<proteinExistence type="predicted"/>
<accession>A0A4Q2UN14</accession>
<name>A0A4Q2UN14_9BACT</name>
<dbReference type="EMBL" id="SBLB01000001">
    <property type="protein sequence ID" value="RYC70706.1"/>
    <property type="molecule type" value="Genomic_DNA"/>
</dbReference>
<dbReference type="AlphaFoldDB" id="A0A4Q2UN14"/>
<organism evidence="1 2">
    <name type="scientific">Spirosoma sordidisoli</name>
    <dbReference type="NCBI Taxonomy" id="2502893"/>
    <lineage>
        <taxon>Bacteria</taxon>
        <taxon>Pseudomonadati</taxon>
        <taxon>Bacteroidota</taxon>
        <taxon>Cytophagia</taxon>
        <taxon>Cytophagales</taxon>
        <taxon>Cytophagaceae</taxon>
        <taxon>Spirosoma</taxon>
    </lineage>
</organism>
<evidence type="ECO:0000313" key="1">
    <source>
        <dbReference type="EMBL" id="RYC70706.1"/>
    </source>
</evidence>
<gene>
    <name evidence="1" type="ORF">EQG79_00710</name>
</gene>
<protein>
    <submittedName>
        <fullName evidence="1">Uncharacterized protein</fullName>
    </submittedName>
</protein>
<evidence type="ECO:0000313" key="2">
    <source>
        <dbReference type="Proteomes" id="UP000290407"/>
    </source>
</evidence>